<dbReference type="InterPro" id="IPR007055">
    <property type="entry name" value="BON_dom"/>
</dbReference>
<dbReference type="InterPro" id="IPR051686">
    <property type="entry name" value="Lipoprotein_DolP"/>
</dbReference>
<evidence type="ECO:0000313" key="8">
    <source>
        <dbReference type="Proteomes" id="UP000198640"/>
    </source>
</evidence>
<dbReference type="AlphaFoldDB" id="A0A1H3JS19"/>
<evidence type="ECO:0000256" key="2">
    <source>
        <dbReference type="ARBA" id="ARBA00022729"/>
    </source>
</evidence>
<dbReference type="SMART" id="SM00749">
    <property type="entry name" value="BON"/>
    <property type="match status" value="1"/>
</dbReference>
<evidence type="ECO:0000313" key="7">
    <source>
        <dbReference type="EMBL" id="SDY42737.1"/>
    </source>
</evidence>
<keyword evidence="3" id="KW-0677">Repeat</keyword>
<evidence type="ECO:0000256" key="3">
    <source>
        <dbReference type="ARBA" id="ARBA00022737"/>
    </source>
</evidence>
<dbReference type="Proteomes" id="UP000198640">
    <property type="component" value="Unassembled WGS sequence"/>
</dbReference>
<evidence type="ECO:0000256" key="5">
    <source>
        <dbReference type="ARBA" id="ARBA00070588"/>
    </source>
</evidence>
<gene>
    <name evidence="7" type="ORF">SAMN05421881_103510</name>
</gene>
<name>A0A1H3JS19_9PROT</name>
<feature type="domain" description="BON" evidence="6">
    <location>
        <begin position="101"/>
        <end position="168"/>
    </location>
</feature>
<sequence length="168" mass="18633">MWCGVQGRGKVAELPILRGNSGQSDYDVFHSDCTVANQVSFNLEDLRVFIERYLVSSINWENHVMTQFTRHLSAFFLTVLMVSFLGCASAPGQRGTGDYIDDSVITTKVKAAIFNEPSLSTYEINVETFQGRVQLSGFVGSQAEINRAVEVARSVKGVQSVKNDMRVK</sequence>
<keyword evidence="2" id="KW-0732">Signal</keyword>
<accession>A0A1H3JS19</accession>
<dbReference type="STRING" id="44576.SAMN05421881_103510"/>
<protein>
    <recommendedName>
        <fullName evidence="5">Osmotically-inducible protein Y</fullName>
    </recommendedName>
</protein>
<dbReference type="EMBL" id="FNOY01000035">
    <property type="protein sequence ID" value="SDY42737.1"/>
    <property type="molecule type" value="Genomic_DNA"/>
</dbReference>
<dbReference type="Gene3D" id="3.30.1340.30">
    <property type="match status" value="1"/>
</dbReference>
<dbReference type="PANTHER" id="PTHR34606">
    <property type="entry name" value="BON DOMAIN-CONTAINING PROTEIN"/>
    <property type="match status" value="1"/>
</dbReference>
<keyword evidence="8" id="KW-1185">Reference proteome</keyword>
<evidence type="ECO:0000259" key="6">
    <source>
        <dbReference type="PROSITE" id="PS50914"/>
    </source>
</evidence>
<proteinExistence type="predicted"/>
<dbReference type="PROSITE" id="PS50914">
    <property type="entry name" value="BON"/>
    <property type="match status" value="1"/>
</dbReference>
<organism evidence="7 8">
    <name type="scientific">Nitrosomonas halophila</name>
    <dbReference type="NCBI Taxonomy" id="44576"/>
    <lineage>
        <taxon>Bacteria</taxon>
        <taxon>Pseudomonadati</taxon>
        <taxon>Pseudomonadota</taxon>
        <taxon>Betaproteobacteria</taxon>
        <taxon>Nitrosomonadales</taxon>
        <taxon>Nitrosomonadaceae</taxon>
        <taxon>Nitrosomonas</taxon>
    </lineage>
</organism>
<dbReference type="GO" id="GO:0042597">
    <property type="term" value="C:periplasmic space"/>
    <property type="evidence" value="ECO:0007669"/>
    <property type="project" value="UniProtKB-SubCell"/>
</dbReference>
<reference evidence="7 8" key="1">
    <citation type="submission" date="2016-10" db="EMBL/GenBank/DDBJ databases">
        <authorList>
            <person name="de Groot N.N."/>
        </authorList>
    </citation>
    <scope>NUCLEOTIDE SEQUENCE [LARGE SCALE GENOMIC DNA]</scope>
    <source>
        <strain evidence="7 8">Nm1</strain>
    </source>
</reference>
<evidence type="ECO:0000256" key="4">
    <source>
        <dbReference type="ARBA" id="ARBA00022764"/>
    </source>
</evidence>
<evidence type="ECO:0000256" key="1">
    <source>
        <dbReference type="ARBA" id="ARBA00004418"/>
    </source>
</evidence>
<dbReference type="FunFam" id="3.30.1340.30:FF:000001">
    <property type="entry name" value="Molecular chaperone OsmY"/>
    <property type="match status" value="1"/>
</dbReference>
<comment type="subcellular location">
    <subcellularLocation>
        <location evidence="1">Periplasm</location>
    </subcellularLocation>
</comment>
<dbReference type="InterPro" id="IPR014004">
    <property type="entry name" value="Transpt-assoc_nodulatn_dom_bac"/>
</dbReference>
<dbReference type="PANTHER" id="PTHR34606:SF16">
    <property type="entry name" value="BON DOMAIN-CONTAINING PROTEIN"/>
    <property type="match status" value="1"/>
</dbReference>
<dbReference type="Pfam" id="PF04972">
    <property type="entry name" value="BON"/>
    <property type="match status" value="1"/>
</dbReference>
<keyword evidence="4" id="KW-0574">Periplasm</keyword>